<dbReference type="InterPro" id="IPR024709">
    <property type="entry name" value="FucosylTrfase_pln"/>
</dbReference>
<feature type="transmembrane region" description="Helical" evidence="1">
    <location>
        <begin position="115"/>
        <end position="136"/>
    </location>
</feature>
<protein>
    <submittedName>
        <fullName evidence="2">Uncharacterized protein</fullName>
    </submittedName>
</protein>
<keyword evidence="1" id="KW-1133">Transmembrane helix</keyword>
<dbReference type="EMBL" id="JAEACU010000010">
    <property type="protein sequence ID" value="KAH7515402.1"/>
    <property type="molecule type" value="Genomic_DNA"/>
</dbReference>
<comment type="caution">
    <text evidence="2">The sequence shown here is derived from an EMBL/GenBank/DDBJ whole genome shotgun (WGS) entry which is preliminary data.</text>
</comment>
<evidence type="ECO:0000313" key="2">
    <source>
        <dbReference type="EMBL" id="KAH7515402.1"/>
    </source>
</evidence>
<sequence length="266" mass="29736">MGVNLRQDVAGILTLTMFAMLGNLIERDHFDSVEEKFPGDRSVLDNAKNLKQGLVTLAEPGRGPWRADVEELKPCWSRALLDDVEDTDGYVIFSLTNGPEYYVSQLPRSTSYSSFLFHLFLGGLFSLIFYMFFGLLQIADAVVVARYLGATLVLPDIRGSNPGDERVLSLEVYTVDMVVITSYKDMEKELDCSLWKSSCNSAETVVLVPRTLRSFEEVYDVPKFVNSLDGVVRVAKKQPANLSTKNLAVVKVPNRVTEDYISESPQ</sequence>
<dbReference type="Proteomes" id="UP000813462">
    <property type="component" value="Unassembled WGS sequence"/>
</dbReference>
<keyword evidence="1" id="KW-0812">Transmembrane</keyword>
<evidence type="ECO:0000313" key="3">
    <source>
        <dbReference type="Proteomes" id="UP000813462"/>
    </source>
</evidence>
<evidence type="ECO:0000256" key="1">
    <source>
        <dbReference type="SAM" id="Phobius"/>
    </source>
</evidence>
<dbReference type="AlphaFoldDB" id="A0A978UKQ0"/>
<organism evidence="2 3">
    <name type="scientific">Ziziphus jujuba var. spinosa</name>
    <dbReference type="NCBI Taxonomy" id="714518"/>
    <lineage>
        <taxon>Eukaryota</taxon>
        <taxon>Viridiplantae</taxon>
        <taxon>Streptophyta</taxon>
        <taxon>Embryophyta</taxon>
        <taxon>Tracheophyta</taxon>
        <taxon>Spermatophyta</taxon>
        <taxon>Magnoliopsida</taxon>
        <taxon>eudicotyledons</taxon>
        <taxon>Gunneridae</taxon>
        <taxon>Pentapetalae</taxon>
        <taxon>rosids</taxon>
        <taxon>fabids</taxon>
        <taxon>Rosales</taxon>
        <taxon>Rhamnaceae</taxon>
        <taxon>Paliureae</taxon>
        <taxon>Ziziphus</taxon>
    </lineage>
</organism>
<reference evidence="2" key="1">
    <citation type="journal article" date="2021" name="Front. Plant Sci.">
        <title>Chromosome-Scale Genome Assembly for Chinese Sour Jujube and Insights Into Its Genome Evolution and Domestication Signature.</title>
        <authorList>
            <person name="Shen L.-Y."/>
            <person name="Luo H."/>
            <person name="Wang X.-L."/>
            <person name="Wang X.-M."/>
            <person name="Qiu X.-J."/>
            <person name="Liu H."/>
            <person name="Zhou S.-S."/>
            <person name="Jia K.-H."/>
            <person name="Nie S."/>
            <person name="Bao Y.-T."/>
            <person name="Zhang R.-G."/>
            <person name="Yun Q.-Z."/>
            <person name="Chai Y.-H."/>
            <person name="Lu J.-Y."/>
            <person name="Li Y."/>
            <person name="Zhao S.-W."/>
            <person name="Mao J.-F."/>
            <person name="Jia S.-G."/>
            <person name="Mao Y.-M."/>
        </authorList>
    </citation>
    <scope>NUCLEOTIDE SEQUENCE</scope>
    <source>
        <strain evidence="2">AT0</strain>
        <tissue evidence="2">Leaf</tissue>
    </source>
</reference>
<accession>A0A978UKQ0</accession>
<dbReference type="PANTHER" id="PTHR31288">
    <property type="entry name" value="O-FUCOSYLTRANSFERASE FAMILY PROTEIN"/>
    <property type="match status" value="1"/>
</dbReference>
<dbReference type="PANTHER" id="PTHR31288:SF5">
    <property type="entry name" value="PROTEIN MANNAN SYNTHESIS-RELATED 1"/>
    <property type="match status" value="1"/>
</dbReference>
<gene>
    <name evidence="2" type="ORF">FEM48_Zijuj10G0022700</name>
</gene>
<name>A0A978UKQ0_ZIZJJ</name>
<keyword evidence="1" id="KW-0472">Membrane</keyword>
<proteinExistence type="predicted"/>